<dbReference type="Proteomes" id="UP001469553">
    <property type="component" value="Unassembled WGS sequence"/>
</dbReference>
<dbReference type="EMBL" id="JAHRIP010002864">
    <property type="protein sequence ID" value="MEQ2281134.1"/>
    <property type="molecule type" value="Genomic_DNA"/>
</dbReference>
<feature type="region of interest" description="Disordered" evidence="1">
    <location>
        <begin position="32"/>
        <end position="61"/>
    </location>
</feature>
<reference evidence="2 3" key="1">
    <citation type="submission" date="2021-06" db="EMBL/GenBank/DDBJ databases">
        <authorList>
            <person name="Palmer J.M."/>
        </authorList>
    </citation>
    <scope>NUCLEOTIDE SEQUENCE [LARGE SCALE GENOMIC DNA]</scope>
    <source>
        <strain evidence="2 3">AS_MEX2019</strain>
        <tissue evidence="2">Muscle</tissue>
    </source>
</reference>
<gene>
    <name evidence="2" type="ORF">AMECASPLE_027240</name>
</gene>
<name>A0ABV0XI49_9TELE</name>
<evidence type="ECO:0000313" key="2">
    <source>
        <dbReference type="EMBL" id="MEQ2281134.1"/>
    </source>
</evidence>
<comment type="caution">
    <text evidence="2">The sequence shown here is derived from an EMBL/GenBank/DDBJ whole genome shotgun (WGS) entry which is preliminary data.</text>
</comment>
<keyword evidence="3" id="KW-1185">Reference proteome</keyword>
<evidence type="ECO:0000256" key="1">
    <source>
        <dbReference type="SAM" id="MobiDB-lite"/>
    </source>
</evidence>
<sequence length="73" mass="7705">MLSCVATQHYISSGSERLICTTGIALQACRSTPASTGFSRRGRPSNIQSRSGGKGTASSKTRLFFAASHPLMI</sequence>
<organism evidence="2 3">
    <name type="scientific">Ameca splendens</name>
    <dbReference type="NCBI Taxonomy" id="208324"/>
    <lineage>
        <taxon>Eukaryota</taxon>
        <taxon>Metazoa</taxon>
        <taxon>Chordata</taxon>
        <taxon>Craniata</taxon>
        <taxon>Vertebrata</taxon>
        <taxon>Euteleostomi</taxon>
        <taxon>Actinopterygii</taxon>
        <taxon>Neopterygii</taxon>
        <taxon>Teleostei</taxon>
        <taxon>Neoteleostei</taxon>
        <taxon>Acanthomorphata</taxon>
        <taxon>Ovalentaria</taxon>
        <taxon>Atherinomorphae</taxon>
        <taxon>Cyprinodontiformes</taxon>
        <taxon>Goodeidae</taxon>
        <taxon>Ameca</taxon>
    </lineage>
</organism>
<protein>
    <submittedName>
        <fullName evidence="2">Uncharacterized protein</fullName>
    </submittedName>
</protein>
<evidence type="ECO:0000313" key="3">
    <source>
        <dbReference type="Proteomes" id="UP001469553"/>
    </source>
</evidence>
<feature type="compositionally biased region" description="Polar residues" evidence="1">
    <location>
        <begin position="45"/>
        <end position="61"/>
    </location>
</feature>
<proteinExistence type="predicted"/>
<accession>A0ABV0XI49</accession>